<feature type="domain" description="Carbohydrate kinase FGGY N-terminal" evidence="5">
    <location>
        <begin position="10"/>
        <end position="116"/>
    </location>
</feature>
<dbReference type="GO" id="GO:0016301">
    <property type="term" value="F:kinase activity"/>
    <property type="evidence" value="ECO:0007669"/>
    <property type="project" value="UniProtKB-KW"/>
</dbReference>
<feature type="domain" description="Carbohydrate kinase FGGY C-terminal" evidence="6">
    <location>
        <begin position="235"/>
        <end position="430"/>
    </location>
</feature>
<dbReference type="PANTHER" id="PTHR43095">
    <property type="entry name" value="SUGAR KINASE"/>
    <property type="match status" value="1"/>
</dbReference>
<evidence type="ECO:0000259" key="5">
    <source>
        <dbReference type="Pfam" id="PF00370"/>
    </source>
</evidence>
<keyword evidence="3 7" id="KW-0808">Transferase</keyword>
<dbReference type="EC" id="2.7.1.189" evidence="7"/>
<keyword evidence="4 7" id="KW-0418">Kinase</keyword>
<dbReference type="EMBL" id="CP075371">
    <property type="protein sequence ID" value="QVT78140.1"/>
    <property type="molecule type" value="Genomic_DNA"/>
</dbReference>
<dbReference type="InterPro" id="IPR000577">
    <property type="entry name" value="Carb_kinase_FGGY"/>
</dbReference>
<dbReference type="SUPFAM" id="SSF53067">
    <property type="entry name" value="Actin-like ATPase domain"/>
    <property type="match status" value="2"/>
</dbReference>
<dbReference type="Proteomes" id="UP000679307">
    <property type="component" value="Chromosome"/>
</dbReference>
<evidence type="ECO:0000256" key="2">
    <source>
        <dbReference type="ARBA" id="ARBA00022629"/>
    </source>
</evidence>
<dbReference type="Gene3D" id="3.30.420.40">
    <property type="match status" value="3"/>
</dbReference>
<protein>
    <submittedName>
        <fullName evidence="7">Autoinducer-2 kinase</fullName>
        <ecNumber evidence="7">2.7.1.189</ecNumber>
    </submittedName>
</protein>
<dbReference type="InterPro" id="IPR050406">
    <property type="entry name" value="FGGY_Carb_Kinase"/>
</dbReference>
<comment type="similarity">
    <text evidence="1">Belongs to the FGGY kinase family.</text>
</comment>
<organism evidence="7 8">
    <name type="scientific">Nocardioides aquaticus</name>
    <dbReference type="NCBI Taxonomy" id="160826"/>
    <lineage>
        <taxon>Bacteria</taxon>
        <taxon>Bacillati</taxon>
        <taxon>Actinomycetota</taxon>
        <taxon>Actinomycetes</taxon>
        <taxon>Propionibacteriales</taxon>
        <taxon>Nocardioidaceae</taxon>
        <taxon>Nocardioides</taxon>
    </lineage>
</organism>
<dbReference type="PANTHER" id="PTHR43095:SF5">
    <property type="entry name" value="XYLULOSE KINASE"/>
    <property type="match status" value="1"/>
</dbReference>
<dbReference type="Pfam" id="PF02782">
    <property type="entry name" value="FGGY_C"/>
    <property type="match status" value="1"/>
</dbReference>
<keyword evidence="2" id="KW-0859">Xylose metabolism</keyword>
<reference evidence="7 8" key="1">
    <citation type="submission" date="2021-05" db="EMBL/GenBank/DDBJ databases">
        <title>Complete genome of Nocardioides aquaticus KCTC 9944T isolated from meromictic and hypersaline Ekho Lake, Antarctica.</title>
        <authorList>
            <person name="Hwang K."/>
            <person name="Kim K.M."/>
            <person name="Choe H."/>
        </authorList>
    </citation>
    <scope>NUCLEOTIDE SEQUENCE [LARGE SCALE GENOMIC DNA]</scope>
    <source>
        <strain evidence="7 8">KCTC 9944</strain>
    </source>
</reference>
<keyword evidence="2" id="KW-0119">Carbohydrate metabolism</keyword>
<evidence type="ECO:0000256" key="3">
    <source>
        <dbReference type="ARBA" id="ARBA00022679"/>
    </source>
</evidence>
<evidence type="ECO:0000313" key="8">
    <source>
        <dbReference type="Proteomes" id="UP000679307"/>
    </source>
</evidence>
<gene>
    <name evidence="7" type="primary">lsrK</name>
    <name evidence="7" type="ORF">ENKNEFLB_00513</name>
</gene>
<dbReference type="InterPro" id="IPR043129">
    <property type="entry name" value="ATPase_NBD"/>
</dbReference>
<proteinExistence type="inferred from homology"/>
<dbReference type="Pfam" id="PF00370">
    <property type="entry name" value="FGGY_N"/>
    <property type="match status" value="1"/>
</dbReference>
<dbReference type="RefSeq" id="WP_214057765.1">
    <property type="nucleotide sequence ID" value="NZ_CP075371.1"/>
</dbReference>
<dbReference type="InterPro" id="IPR018485">
    <property type="entry name" value="FGGY_C"/>
</dbReference>
<evidence type="ECO:0000256" key="4">
    <source>
        <dbReference type="ARBA" id="ARBA00022777"/>
    </source>
</evidence>
<evidence type="ECO:0000256" key="1">
    <source>
        <dbReference type="ARBA" id="ARBA00009156"/>
    </source>
</evidence>
<evidence type="ECO:0000313" key="7">
    <source>
        <dbReference type="EMBL" id="QVT78140.1"/>
    </source>
</evidence>
<keyword evidence="8" id="KW-1185">Reference proteome</keyword>
<name>A0ABX8EE03_9ACTN</name>
<sequence>MTRSPAGPLLVGVDLGSQSAKVAVHTADGRVVASGRRPLRAALTPRPGVVEHPDDDLVDALAAACRDAVAALSAAGGSTGDLVGLGLCGIRSTRALLRADGTLAAPVISWMDERASRPHDPAAAPADTAVVTASSGHLTRWLTGRAADSPAAYPVLWPLDLERWDWSTDDAVVAASGLRRDQLVDLVLPGAVLGAVTEVAAHATGLPAGLPVVATANDKAVEALGCGLAGPDQALVSLGTYVAPMLLGDAPLRPGEEEAAGAWTNLASVPGRYLLEGGGVRRGMWTVSWLRDLVGPGLLPGGAPEELEDVLNRAAAEVPVGADGLLAVLDWLAPAHEPWRRGAFVGFDGRHGAAHLYRAVLEGLALTVGGHLRTLVDGLDRDVRLVLLSGGGARSPLMRQVVADVTGLPVRVAVDDGSPAALGAAVCAAVGTGVHPGFDEAVAAMVAPGPSVQPDAAATRAYGEIGQTHADLRASLAPVLRRDDAPGQPR</sequence>
<dbReference type="InterPro" id="IPR018484">
    <property type="entry name" value="FGGY_N"/>
</dbReference>
<evidence type="ECO:0000259" key="6">
    <source>
        <dbReference type="Pfam" id="PF02782"/>
    </source>
</evidence>
<dbReference type="PIRSF" id="PIRSF000538">
    <property type="entry name" value="GlpK"/>
    <property type="match status" value="1"/>
</dbReference>
<accession>A0ABX8EE03</accession>